<evidence type="ECO:0000256" key="5">
    <source>
        <dbReference type="ARBA" id="ARBA00023122"/>
    </source>
</evidence>
<dbReference type="Pfam" id="PF03471">
    <property type="entry name" value="CorC_HlyC"/>
    <property type="match status" value="1"/>
</dbReference>
<evidence type="ECO:0000256" key="9">
    <source>
        <dbReference type="PROSITE-ProRule" id="PRU00703"/>
    </source>
</evidence>
<evidence type="ECO:0000256" key="2">
    <source>
        <dbReference type="ARBA" id="ARBA00022448"/>
    </source>
</evidence>
<dbReference type="SMART" id="SM01091">
    <property type="entry name" value="CorC_HlyC"/>
    <property type="match status" value="1"/>
</dbReference>
<comment type="function">
    <text evidence="7">Plays a role in the transport of magnesium and cobalt ions.</text>
</comment>
<protein>
    <recommendedName>
        <fullName evidence="8">Magnesium and cobalt efflux protein CorC</fullName>
    </recommendedName>
</protein>
<accession>A0ABV5ZCL9</accession>
<dbReference type="Gene3D" id="3.10.580.10">
    <property type="entry name" value="CBS-domain"/>
    <property type="match status" value="1"/>
</dbReference>
<keyword evidence="6" id="KW-0170">Cobalt</keyword>
<dbReference type="InterPro" id="IPR000644">
    <property type="entry name" value="CBS_dom"/>
</dbReference>
<dbReference type="EMBL" id="JBHLZN010000003">
    <property type="protein sequence ID" value="MFB9887031.1"/>
    <property type="molecule type" value="Genomic_DNA"/>
</dbReference>
<keyword evidence="5 9" id="KW-0129">CBS domain</keyword>
<evidence type="ECO:0000259" key="10">
    <source>
        <dbReference type="PROSITE" id="PS51371"/>
    </source>
</evidence>
<feature type="domain" description="CBS" evidence="10">
    <location>
        <begin position="133"/>
        <end position="190"/>
    </location>
</feature>
<evidence type="ECO:0000313" key="12">
    <source>
        <dbReference type="Proteomes" id="UP001589628"/>
    </source>
</evidence>
<proteinExistence type="inferred from homology"/>
<evidence type="ECO:0000313" key="11">
    <source>
        <dbReference type="EMBL" id="MFB9887031.1"/>
    </source>
</evidence>
<dbReference type="Gene3D" id="3.30.465.10">
    <property type="match status" value="1"/>
</dbReference>
<keyword evidence="4" id="KW-0460">Magnesium</keyword>
<comment type="caution">
    <text evidence="11">The sequence shown here is derived from an EMBL/GenBank/DDBJ whole genome shotgun (WGS) entry which is preliminary data.</text>
</comment>
<dbReference type="Pfam" id="PF00571">
    <property type="entry name" value="CBS"/>
    <property type="match status" value="2"/>
</dbReference>
<evidence type="ECO:0000256" key="7">
    <source>
        <dbReference type="ARBA" id="ARBA00037273"/>
    </source>
</evidence>
<dbReference type="InterPro" id="IPR036318">
    <property type="entry name" value="FAD-bd_PCMH-like_sf"/>
</dbReference>
<evidence type="ECO:0000256" key="3">
    <source>
        <dbReference type="ARBA" id="ARBA00022737"/>
    </source>
</evidence>
<gene>
    <name evidence="11" type="ORF">ACFFLH_11440</name>
</gene>
<dbReference type="CDD" id="cd04590">
    <property type="entry name" value="CBS_pair_CorC_HlyC_assoc"/>
    <property type="match status" value="1"/>
</dbReference>
<dbReference type="InterPro" id="IPR016169">
    <property type="entry name" value="FAD-bd_PCMH_sub2"/>
</dbReference>
<name>A0ABV5ZCL9_9GAMM</name>
<reference evidence="11 12" key="1">
    <citation type="submission" date="2024-09" db="EMBL/GenBank/DDBJ databases">
        <authorList>
            <person name="Sun Q."/>
            <person name="Mori K."/>
        </authorList>
    </citation>
    <scope>NUCLEOTIDE SEQUENCE [LARGE SCALE GENOMIC DNA]</scope>
    <source>
        <strain evidence="11 12">ATCC 51285</strain>
    </source>
</reference>
<evidence type="ECO:0000256" key="8">
    <source>
        <dbReference type="ARBA" id="ARBA00040729"/>
    </source>
</evidence>
<dbReference type="InterPro" id="IPR005170">
    <property type="entry name" value="Transptr-assoc_dom"/>
</dbReference>
<dbReference type="PROSITE" id="PS51371">
    <property type="entry name" value="CBS"/>
    <property type="match status" value="2"/>
</dbReference>
<dbReference type="InterPro" id="IPR054115">
    <property type="entry name" value="CorC_N"/>
</dbReference>
<organism evidence="11 12">
    <name type="scientific">Balneatrix alpica</name>
    <dbReference type="NCBI Taxonomy" id="75684"/>
    <lineage>
        <taxon>Bacteria</taxon>
        <taxon>Pseudomonadati</taxon>
        <taxon>Pseudomonadota</taxon>
        <taxon>Gammaproteobacteria</taxon>
        <taxon>Oceanospirillales</taxon>
        <taxon>Balneatrichaceae</taxon>
        <taxon>Balneatrix</taxon>
    </lineage>
</organism>
<feature type="domain" description="CBS" evidence="10">
    <location>
        <begin position="67"/>
        <end position="127"/>
    </location>
</feature>
<evidence type="ECO:0000256" key="1">
    <source>
        <dbReference type="ARBA" id="ARBA00006337"/>
    </source>
</evidence>
<dbReference type="InterPro" id="IPR044751">
    <property type="entry name" value="Ion_transp-like_CBS"/>
</dbReference>
<dbReference type="Proteomes" id="UP001589628">
    <property type="component" value="Unassembled WGS sequence"/>
</dbReference>
<dbReference type="PANTHER" id="PTHR22777:SF27">
    <property type="entry name" value="MAGNESIUM AND COBALT EFFLUX PROTEIN CORC"/>
    <property type="match status" value="1"/>
</dbReference>
<dbReference type="PANTHER" id="PTHR22777">
    <property type="entry name" value="HEMOLYSIN-RELATED"/>
    <property type="match status" value="1"/>
</dbReference>
<dbReference type="RefSeq" id="WP_027312153.1">
    <property type="nucleotide sequence ID" value="NZ_JAUESS010000001.1"/>
</dbReference>
<evidence type="ECO:0000256" key="4">
    <source>
        <dbReference type="ARBA" id="ARBA00022842"/>
    </source>
</evidence>
<dbReference type="SUPFAM" id="SSF54631">
    <property type="entry name" value="CBS-domain pair"/>
    <property type="match status" value="1"/>
</dbReference>
<evidence type="ECO:0000256" key="6">
    <source>
        <dbReference type="ARBA" id="ARBA00023285"/>
    </source>
</evidence>
<keyword evidence="12" id="KW-1185">Reference proteome</keyword>
<dbReference type="InterPro" id="IPR046342">
    <property type="entry name" value="CBS_dom_sf"/>
</dbReference>
<comment type="similarity">
    <text evidence="1">Belongs to the UPF0053 family.</text>
</comment>
<dbReference type="Pfam" id="PF21917">
    <property type="entry name" value="NMB0537_N"/>
    <property type="match status" value="1"/>
</dbReference>
<keyword evidence="3" id="KW-0677">Repeat</keyword>
<dbReference type="SUPFAM" id="SSF56176">
    <property type="entry name" value="FAD-binding/transporter-associated domain-like"/>
    <property type="match status" value="1"/>
</dbReference>
<keyword evidence="2" id="KW-0813">Transport</keyword>
<dbReference type="SMART" id="SM00116">
    <property type="entry name" value="CBS"/>
    <property type="match status" value="2"/>
</dbReference>
<sequence length="281" mass="31979">MQEDRSGSSKSWLERLAQAFSDDDPRDRSELLEILRNATRAQLIDHDALQIIEGAMRVGDMQVREIMIPRSKITVVNIDESWQQFLPRIIETAHSRYPVIGENLNDLRGILLAKDLLKCLLDGGLDNLNLESILRPVTVVPESKRLNVLLKEFQDSRHHMAMVVDEYGSTAGLITIEDVLEQIVGDIEDEHDAEDPEEAHIKSIGNAQFIVRALTPIEDFNEFFKVEFADDEYDTIGGLVTQTFGRMPQRDETVTIEDFTFKVLSADNRRIRLLQVSPPKP</sequence>